<feature type="transmembrane region" description="Helical" evidence="4">
    <location>
        <begin position="75"/>
        <end position="98"/>
    </location>
</feature>
<feature type="transmembrane region" description="Helical" evidence="4">
    <location>
        <begin position="350"/>
        <end position="373"/>
    </location>
</feature>
<dbReference type="EMBL" id="AP027370">
    <property type="protein sequence ID" value="BDY12647.1"/>
    <property type="molecule type" value="Genomic_DNA"/>
</dbReference>
<feature type="transmembrane region" description="Helical" evidence="4">
    <location>
        <begin position="175"/>
        <end position="196"/>
    </location>
</feature>
<accession>A0ABM8FLS2</accession>
<feature type="transmembrane region" description="Helical" evidence="4">
    <location>
        <begin position="232"/>
        <end position="250"/>
    </location>
</feature>
<feature type="transmembrane region" description="Helical" evidence="4">
    <location>
        <begin position="148"/>
        <end position="169"/>
    </location>
</feature>
<evidence type="ECO:0000259" key="5">
    <source>
        <dbReference type="PROSITE" id="PS50850"/>
    </source>
</evidence>
<dbReference type="InterPro" id="IPR011701">
    <property type="entry name" value="MFS"/>
</dbReference>
<dbReference type="RefSeq" id="WP_286337834.1">
    <property type="nucleotide sequence ID" value="NZ_AP027370.1"/>
</dbReference>
<keyword evidence="3 4" id="KW-0472">Membrane</keyword>
<keyword evidence="7" id="KW-1185">Reference proteome</keyword>
<organism evidence="6 7">
    <name type="scientific">Hydrogenimonas cancrithermarum</name>
    <dbReference type="NCBI Taxonomy" id="2993563"/>
    <lineage>
        <taxon>Bacteria</taxon>
        <taxon>Pseudomonadati</taxon>
        <taxon>Campylobacterota</taxon>
        <taxon>Epsilonproteobacteria</taxon>
        <taxon>Campylobacterales</taxon>
        <taxon>Hydrogenimonadaceae</taxon>
        <taxon>Hydrogenimonas</taxon>
    </lineage>
</organism>
<keyword evidence="1 4" id="KW-0812">Transmembrane</keyword>
<gene>
    <name evidence="6" type="ORF">HCR_09590</name>
</gene>
<dbReference type="InterPro" id="IPR052528">
    <property type="entry name" value="Sugar_transport-like"/>
</dbReference>
<evidence type="ECO:0000256" key="3">
    <source>
        <dbReference type="ARBA" id="ARBA00023136"/>
    </source>
</evidence>
<evidence type="ECO:0000256" key="2">
    <source>
        <dbReference type="ARBA" id="ARBA00022989"/>
    </source>
</evidence>
<keyword evidence="2 4" id="KW-1133">Transmembrane helix</keyword>
<dbReference type="SUPFAM" id="SSF103473">
    <property type="entry name" value="MFS general substrate transporter"/>
    <property type="match status" value="1"/>
</dbReference>
<evidence type="ECO:0000256" key="4">
    <source>
        <dbReference type="SAM" id="Phobius"/>
    </source>
</evidence>
<dbReference type="PROSITE" id="PS50850">
    <property type="entry name" value="MFS"/>
    <property type="match status" value="1"/>
</dbReference>
<feature type="domain" description="Major facilitator superfamily (MFS) profile" evidence="5">
    <location>
        <begin position="226"/>
        <end position="404"/>
    </location>
</feature>
<dbReference type="PANTHER" id="PTHR23526:SF1">
    <property type="entry name" value="MAJOR FACILITATOR SUPERFAMILY MFS_1"/>
    <property type="match status" value="1"/>
</dbReference>
<feature type="transmembrane region" description="Helical" evidence="4">
    <location>
        <begin position="42"/>
        <end position="63"/>
    </location>
</feature>
<name>A0ABM8FLS2_9BACT</name>
<dbReference type="InterPro" id="IPR036259">
    <property type="entry name" value="MFS_trans_sf"/>
</dbReference>
<sequence length="404" mass="44504">MDKFSNHVKNILHGFFLAVGTTVAEPATILPLMVNYFGGSPVLIGFFSGLLRGGAVLMQLFAAYKAQHYARMLPYLRRVFIARFLSWFSIGVAIMLFGKEYPTLTLWCIGIGLFFFSFSAGFGAIYFREIVAKIFTHKFRGKTMAWRQFFAGLGSIISGAVAAYVLEAFEPPYDFGYLFMLSAILMGVGLLAFATVEEPVKEHFETKIESFTGFLKHALEILKADKQLQTQILTFLFAYSYLIALPFIILDAKETIDLTGTAIGLLITTQMIGAMVSNIVWGKLGAAGRYRLIANIAIAMQLAAVVLAFFADSLPTYMLIFFLFGAAADGNRIASSNLILILAPEAKRPLYVAVQMNIVSLGMFFSILGGFVLHFGSYTLLYAIAAAALLFALVMSFRLKDSLN</sequence>
<protein>
    <recommendedName>
        <fullName evidence="5">Major facilitator superfamily (MFS) profile domain-containing protein</fullName>
    </recommendedName>
</protein>
<dbReference type="InterPro" id="IPR020846">
    <property type="entry name" value="MFS_dom"/>
</dbReference>
<proteinExistence type="predicted"/>
<dbReference type="Gene3D" id="1.20.1250.20">
    <property type="entry name" value="MFS general substrate transporter like domains"/>
    <property type="match status" value="2"/>
</dbReference>
<dbReference type="Proteomes" id="UP001321445">
    <property type="component" value="Chromosome"/>
</dbReference>
<feature type="transmembrane region" description="Helical" evidence="4">
    <location>
        <begin position="104"/>
        <end position="127"/>
    </location>
</feature>
<feature type="transmembrane region" description="Helical" evidence="4">
    <location>
        <begin position="262"/>
        <end position="280"/>
    </location>
</feature>
<dbReference type="PANTHER" id="PTHR23526">
    <property type="entry name" value="INTEGRAL MEMBRANE TRANSPORT PROTEIN-RELATED"/>
    <property type="match status" value="1"/>
</dbReference>
<dbReference type="Pfam" id="PF07690">
    <property type="entry name" value="MFS_1"/>
    <property type="match status" value="1"/>
</dbReference>
<evidence type="ECO:0000313" key="6">
    <source>
        <dbReference type="EMBL" id="BDY12647.1"/>
    </source>
</evidence>
<evidence type="ECO:0000313" key="7">
    <source>
        <dbReference type="Proteomes" id="UP001321445"/>
    </source>
</evidence>
<feature type="transmembrane region" description="Helical" evidence="4">
    <location>
        <begin position="379"/>
        <end position="399"/>
    </location>
</feature>
<reference evidence="6 7" key="1">
    <citation type="submission" date="2023-03" db="EMBL/GenBank/DDBJ databases">
        <title>Description of Hydrogenimonas sp. ISO32.</title>
        <authorList>
            <person name="Mino S."/>
            <person name="Fukazawa S."/>
            <person name="Sawabe T."/>
        </authorList>
    </citation>
    <scope>NUCLEOTIDE SEQUENCE [LARGE SCALE GENOMIC DNA]</scope>
    <source>
        <strain evidence="6 7">ISO32</strain>
    </source>
</reference>
<evidence type="ECO:0000256" key="1">
    <source>
        <dbReference type="ARBA" id="ARBA00022692"/>
    </source>
</evidence>